<dbReference type="InterPro" id="IPR001503">
    <property type="entry name" value="Glyco_trans_10"/>
</dbReference>
<keyword evidence="7" id="KW-0735">Signal-anchor</keyword>
<evidence type="ECO:0000313" key="15">
    <source>
        <dbReference type="EMBL" id="KAK2158573.1"/>
    </source>
</evidence>
<keyword evidence="11" id="KW-0325">Glycoprotein</keyword>
<keyword evidence="9 12" id="KW-0333">Golgi apparatus</keyword>
<evidence type="ECO:0000256" key="9">
    <source>
        <dbReference type="ARBA" id="ARBA00023034"/>
    </source>
</evidence>
<dbReference type="Gene3D" id="3.40.50.11660">
    <property type="entry name" value="Glycosyl transferase family 10, C-terminal domain"/>
    <property type="match status" value="2"/>
</dbReference>
<keyword evidence="8 12" id="KW-1133">Transmembrane helix</keyword>
<comment type="similarity">
    <text evidence="3 12">Belongs to the glycosyltransferase 10 family.</text>
</comment>
<evidence type="ECO:0000256" key="1">
    <source>
        <dbReference type="ARBA" id="ARBA00004323"/>
    </source>
</evidence>
<accession>A0AAD9N7S4</accession>
<feature type="domain" description="Fucosyltransferase C-terminal" evidence="13">
    <location>
        <begin position="150"/>
        <end position="328"/>
    </location>
</feature>
<dbReference type="PANTHER" id="PTHR48438">
    <property type="entry name" value="ALPHA-(1,3)-FUCOSYLTRANSFERASE C-RELATED"/>
    <property type="match status" value="1"/>
</dbReference>
<feature type="domain" description="Fucosyltransferase N-terminal" evidence="14">
    <location>
        <begin position="22"/>
        <end position="131"/>
    </location>
</feature>
<dbReference type="Pfam" id="PF00852">
    <property type="entry name" value="Glyco_transf_10"/>
    <property type="match status" value="2"/>
</dbReference>
<comment type="pathway">
    <text evidence="2">Protein modification; protein glycosylation.</text>
</comment>
<dbReference type="AlphaFoldDB" id="A0AAD9N7S4"/>
<name>A0AAD9N7S4_9ANNE</name>
<dbReference type="Proteomes" id="UP001208570">
    <property type="component" value="Unassembled WGS sequence"/>
</dbReference>
<evidence type="ECO:0000256" key="7">
    <source>
        <dbReference type="ARBA" id="ARBA00022968"/>
    </source>
</evidence>
<reference evidence="15" key="1">
    <citation type="journal article" date="2023" name="Mol. Biol. Evol.">
        <title>Third-Generation Sequencing Reveals the Adaptive Role of the Epigenome in Three Deep-Sea Polychaetes.</title>
        <authorList>
            <person name="Perez M."/>
            <person name="Aroh O."/>
            <person name="Sun Y."/>
            <person name="Lan Y."/>
            <person name="Juniper S.K."/>
            <person name="Young C.R."/>
            <person name="Angers B."/>
            <person name="Qian P.Y."/>
        </authorList>
    </citation>
    <scope>NUCLEOTIDE SEQUENCE</scope>
    <source>
        <strain evidence="15">P08H-3</strain>
    </source>
</reference>
<dbReference type="EMBL" id="JAODUP010000167">
    <property type="protein sequence ID" value="KAK2158573.1"/>
    <property type="molecule type" value="Genomic_DNA"/>
</dbReference>
<evidence type="ECO:0000256" key="5">
    <source>
        <dbReference type="ARBA" id="ARBA00022679"/>
    </source>
</evidence>
<dbReference type="EC" id="2.4.1.-" evidence="12"/>
<keyword evidence="16" id="KW-1185">Reference proteome</keyword>
<organism evidence="15 16">
    <name type="scientific">Paralvinella palmiformis</name>
    <dbReference type="NCBI Taxonomy" id="53620"/>
    <lineage>
        <taxon>Eukaryota</taxon>
        <taxon>Metazoa</taxon>
        <taxon>Spiralia</taxon>
        <taxon>Lophotrochozoa</taxon>
        <taxon>Annelida</taxon>
        <taxon>Polychaeta</taxon>
        <taxon>Sedentaria</taxon>
        <taxon>Canalipalpata</taxon>
        <taxon>Terebellida</taxon>
        <taxon>Terebelliformia</taxon>
        <taxon>Alvinellidae</taxon>
        <taxon>Paralvinella</taxon>
    </lineage>
</organism>
<comment type="caution">
    <text evidence="15">The sequence shown here is derived from an EMBL/GenBank/DDBJ whole genome shotgun (WGS) entry which is preliminary data.</text>
</comment>
<dbReference type="FunFam" id="3.40.50.11660:FF:000004">
    <property type="entry name" value="Glycoprotein 3-alpha-L-fucosyltransferase A"/>
    <property type="match status" value="1"/>
</dbReference>
<dbReference type="InterPro" id="IPR055270">
    <property type="entry name" value="Glyco_tran_10_C"/>
</dbReference>
<proteinExistence type="inferred from homology"/>
<dbReference type="PANTHER" id="PTHR48438:SF1">
    <property type="entry name" value="ALPHA-(1,3)-FUCOSYLTRANSFERASE C-RELATED"/>
    <property type="match status" value="1"/>
</dbReference>
<evidence type="ECO:0000256" key="6">
    <source>
        <dbReference type="ARBA" id="ARBA00022692"/>
    </source>
</evidence>
<evidence type="ECO:0000313" key="16">
    <source>
        <dbReference type="Proteomes" id="UP001208570"/>
    </source>
</evidence>
<dbReference type="GO" id="GO:0000139">
    <property type="term" value="C:Golgi membrane"/>
    <property type="evidence" value="ECO:0007669"/>
    <property type="project" value="UniProtKB-SubCell"/>
</dbReference>
<feature type="domain" description="Fucosyltransferase C-terminal" evidence="13">
    <location>
        <begin position="568"/>
        <end position="749"/>
    </location>
</feature>
<dbReference type="InterPro" id="IPR038577">
    <property type="entry name" value="GT10-like_C_sf"/>
</dbReference>
<dbReference type="SUPFAM" id="SSF53756">
    <property type="entry name" value="UDP-Glycosyltransferase/glycogen phosphorylase"/>
    <property type="match status" value="2"/>
</dbReference>
<evidence type="ECO:0000256" key="12">
    <source>
        <dbReference type="RuleBase" id="RU003832"/>
    </source>
</evidence>
<comment type="subcellular location">
    <subcellularLocation>
        <location evidence="1">Golgi apparatus membrane</location>
        <topology evidence="1">Single-pass type II membrane protein</topology>
    </subcellularLocation>
    <subcellularLocation>
        <location evidence="12">Golgi apparatus</location>
        <location evidence="12">Golgi stack membrane</location>
        <topology evidence="12">Single-pass type II membrane protein</topology>
    </subcellularLocation>
</comment>
<keyword evidence="10 12" id="KW-0472">Membrane</keyword>
<dbReference type="FunFam" id="3.40.50.11660:FF:000002">
    <property type="entry name" value="Alpha-(1,3)-fucosyltransferase"/>
    <property type="match status" value="1"/>
</dbReference>
<dbReference type="Pfam" id="PF17039">
    <property type="entry name" value="Glyco_tran_10_N"/>
    <property type="match status" value="2"/>
</dbReference>
<dbReference type="GO" id="GO:0008417">
    <property type="term" value="F:fucosyltransferase activity"/>
    <property type="evidence" value="ECO:0007669"/>
    <property type="project" value="InterPro"/>
</dbReference>
<evidence type="ECO:0000259" key="13">
    <source>
        <dbReference type="Pfam" id="PF00852"/>
    </source>
</evidence>
<evidence type="ECO:0000259" key="14">
    <source>
        <dbReference type="Pfam" id="PF17039"/>
    </source>
</evidence>
<keyword evidence="4 12" id="KW-0328">Glycosyltransferase</keyword>
<dbReference type="GO" id="GO:0032580">
    <property type="term" value="C:Golgi cisterna membrane"/>
    <property type="evidence" value="ECO:0007669"/>
    <property type="project" value="UniProtKB-SubCell"/>
</dbReference>
<dbReference type="InterPro" id="IPR031481">
    <property type="entry name" value="Glyco_tran_10_N"/>
</dbReference>
<evidence type="ECO:0000256" key="8">
    <source>
        <dbReference type="ARBA" id="ARBA00022989"/>
    </source>
</evidence>
<keyword evidence="5 12" id="KW-0808">Transferase</keyword>
<evidence type="ECO:0000256" key="10">
    <source>
        <dbReference type="ARBA" id="ARBA00023136"/>
    </source>
</evidence>
<evidence type="ECO:0000256" key="2">
    <source>
        <dbReference type="ARBA" id="ARBA00004922"/>
    </source>
</evidence>
<keyword evidence="6 12" id="KW-0812">Transmembrane</keyword>
<feature type="transmembrane region" description="Helical" evidence="12">
    <location>
        <begin position="382"/>
        <end position="400"/>
    </location>
</feature>
<evidence type="ECO:0000256" key="11">
    <source>
        <dbReference type="ARBA" id="ARBA00023180"/>
    </source>
</evidence>
<evidence type="ECO:0000256" key="3">
    <source>
        <dbReference type="ARBA" id="ARBA00008919"/>
    </source>
</evidence>
<sequence length="769" mass="90280">MSGIRNQLHPELPKKAEISSKYKIIVFWNRFFREEDFRFGFGHEPFLENGCPVDTCYTTADRSLIKEADAVLMHGPVVKPLPPKPRPQQRYVFVQGEPHRELSTEYLPDLEDLISLTMTYRRDSDIRLPYGIILHNSTARKRKKRIDPLSKRSPVVWIVSHCDTPSKREIYVKELQKYVDVHVYGLCGKRHCGKKDNRNCMDQFEERYRFILAFENDYCLDYASEKLYRALDYDLVPVVYGGANYSHDTPPDSVINVLDYPNPKNLAKYIKFLSKDAHAYNEYFAWKYNGYEIERGRRQIMGRAMCRLCEILHDDNYVYKNYSDLRGWIGIEMLLVASIEHIERSNIGIQLWDRAEREKVSCEHTIFSLTKMGFFTSRQNTLYKLIFLVLVYFVCNFLLFKYRQTQMSKKIGRDSSRATFAVGEPNSLNASGSERRRIKTILYWNPFFKAGDYRFGVGREPFVEKGCQVSACRTTNDRDELSKAAAVIFHGPRIDDFPPPSRPSGQIYVYVQEKPNYNPSISFMSAFNGHMNLTMTNRRDSDIEFPHARVIIDPAKDRVKRRRVDPTERPRSIVWVVHRCVTPSRREWYVRELKKYIDIDVFGGCGDKRCPEAEGEEDQECLAFFQEKYLFYLAPEYDVCRDYVSEKIYKAFKKQIVPIVFGGANYSYVAPPKSVIDIKMFPNPRDLAAYLKYLSNDQDAYNEYLEWKNTEYDVVVGREDILSENFCRLCSILHDPTYDYRDYTDLKGWWLDGICDASVIPKMRRMADW</sequence>
<feature type="domain" description="Fucosyltransferase N-terminal" evidence="14">
    <location>
        <begin position="439"/>
        <end position="547"/>
    </location>
</feature>
<evidence type="ECO:0000256" key="4">
    <source>
        <dbReference type="ARBA" id="ARBA00022676"/>
    </source>
</evidence>
<gene>
    <name evidence="15" type="ORF">LSH36_167g05035</name>
</gene>
<protein>
    <recommendedName>
        <fullName evidence="12">Fucosyltransferase</fullName>
        <ecNumber evidence="12">2.4.1.-</ecNumber>
    </recommendedName>
</protein>